<organism evidence="2 3">
    <name type="scientific">Colletotrichum navitas</name>
    <dbReference type="NCBI Taxonomy" id="681940"/>
    <lineage>
        <taxon>Eukaryota</taxon>
        <taxon>Fungi</taxon>
        <taxon>Dikarya</taxon>
        <taxon>Ascomycota</taxon>
        <taxon>Pezizomycotina</taxon>
        <taxon>Sordariomycetes</taxon>
        <taxon>Hypocreomycetidae</taxon>
        <taxon>Glomerellales</taxon>
        <taxon>Glomerellaceae</taxon>
        <taxon>Colletotrichum</taxon>
        <taxon>Colletotrichum graminicola species complex</taxon>
    </lineage>
</organism>
<protein>
    <submittedName>
        <fullName evidence="2">Uncharacterized protein</fullName>
    </submittedName>
</protein>
<evidence type="ECO:0000256" key="1">
    <source>
        <dbReference type="SAM" id="Phobius"/>
    </source>
</evidence>
<dbReference type="AlphaFoldDB" id="A0AAD8PJA5"/>
<keyword evidence="1" id="KW-0472">Membrane</keyword>
<sequence>MFRGFRVDFLLRADHLMAGLVCLMFASIGAHLLSDKFDQLLQVLSSSWSLVVWASSLNRPFRTIFVFSSNAAFAHEWVPFAQPYCSSKTSQADPDTPRMAVAAGWANGLPWQPRDAC</sequence>
<comment type="caution">
    <text evidence="2">The sequence shown here is derived from an EMBL/GenBank/DDBJ whole genome shotgun (WGS) entry which is preliminary data.</text>
</comment>
<proteinExistence type="predicted"/>
<dbReference type="RefSeq" id="XP_060407083.1">
    <property type="nucleotide sequence ID" value="XM_060550847.1"/>
</dbReference>
<keyword evidence="1" id="KW-1133">Transmembrane helix</keyword>
<dbReference type="EMBL" id="JAHLJV010000189">
    <property type="protein sequence ID" value="KAK1564283.1"/>
    <property type="molecule type" value="Genomic_DNA"/>
</dbReference>
<gene>
    <name evidence="2" type="ORF">LY79DRAFT_130493</name>
</gene>
<keyword evidence="1" id="KW-0812">Transmembrane</keyword>
<evidence type="ECO:0000313" key="3">
    <source>
        <dbReference type="Proteomes" id="UP001230504"/>
    </source>
</evidence>
<dbReference type="GeneID" id="85435087"/>
<feature type="transmembrane region" description="Helical" evidence="1">
    <location>
        <begin position="12"/>
        <end position="33"/>
    </location>
</feature>
<accession>A0AAD8PJA5</accession>
<evidence type="ECO:0000313" key="2">
    <source>
        <dbReference type="EMBL" id="KAK1564283.1"/>
    </source>
</evidence>
<dbReference type="Proteomes" id="UP001230504">
    <property type="component" value="Unassembled WGS sequence"/>
</dbReference>
<reference evidence="2" key="1">
    <citation type="submission" date="2021-06" db="EMBL/GenBank/DDBJ databases">
        <title>Comparative genomics, transcriptomics and evolutionary studies reveal genomic signatures of adaptation to plant cell wall in hemibiotrophic fungi.</title>
        <authorList>
            <consortium name="DOE Joint Genome Institute"/>
            <person name="Baroncelli R."/>
            <person name="Diaz J.F."/>
            <person name="Benocci T."/>
            <person name="Peng M."/>
            <person name="Battaglia E."/>
            <person name="Haridas S."/>
            <person name="Andreopoulos W."/>
            <person name="Labutti K."/>
            <person name="Pangilinan J."/>
            <person name="Floch G.L."/>
            <person name="Makela M.R."/>
            <person name="Henrissat B."/>
            <person name="Grigoriev I.V."/>
            <person name="Crouch J.A."/>
            <person name="De Vries R.P."/>
            <person name="Sukno S.A."/>
            <person name="Thon M.R."/>
        </authorList>
    </citation>
    <scope>NUCLEOTIDE SEQUENCE</scope>
    <source>
        <strain evidence="2">CBS 125086</strain>
    </source>
</reference>
<name>A0AAD8PJA5_9PEZI</name>
<keyword evidence="3" id="KW-1185">Reference proteome</keyword>